<reference evidence="3" key="2">
    <citation type="submission" date="2020-09" db="EMBL/GenBank/DDBJ databases">
        <authorList>
            <person name="Sun Q."/>
            <person name="Ohkuma M."/>
        </authorList>
    </citation>
    <scope>NUCLEOTIDE SEQUENCE</scope>
    <source>
        <strain evidence="3">JCM 4646</strain>
    </source>
</reference>
<feature type="domain" description="DUF6571" evidence="2">
    <location>
        <begin position="320"/>
        <end position="662"/>
    </location>
</feature>
<dbReference type="GeneID" id="95350580"/>
<organism evidence="3 4">
    <name type="scientific">Kitasatospora indigofera</name>
    <dbReference type="NCBI Taxonomy" id="67307"/>
    <lineage>
        <taxon>Bacteria</taxon>
        <taxon>Bacillati</taxon>
        <taxon>Actinomycetota</taxon>
        <taxon>Actinomycetes</taxon>
        <taxon>Kitasatosporales</taxon>
        <taxon>Streptomycetaceae</taxon>
        <taxon>Kitasatospora</taxon>
    </lineage>
</organism>
<feature type="region of interest" description="Disordered" evidence="1">
    <location>
        <begin position="562"/>
        <end position="584"/>
    </location>
</feature>
<sequence>MLGYEDVLNADLSALSTAATDWESMAKKYEGVQHRLENEVLTVTGGQNLWTGNAAGNANQHVLVTKQQSIDAQTEARAVSTIIADAHADFEAAQKKLKAAAADAAADGMKVTGTGQAVFDTSQYTPAERNAMHHDPGYMEERNAAAGKWTQQINAALAEATAADERASLALKRASKAGDPFNTFNGQAIGGGDAADGRRAADLAEKLKKDGKLEPGELAELNNLMKANANNPQYGQTLLNTLGPEGTLKLADQLEKIGGDRDAKNKEGYGQLQTNLANTVAGATRDPNSKFYQDWRKGMKDIGDKNLGRNTSPVYGYQALATLMDKGDAQYSKEYLNDLGADIIDVEKKHPQIWSHQFDGERQDLVSDPLDGVLKQMGKNPEAATGFLDPDAPGAKDRLDYLLRDRKWPENYMNPLYGAPIKMDDPLQRAGLGAALEAATTGDPTGTAHNGGTHTPAQARVMQGTIDALDQDSKGQEIPGNLRKPIAGALTDYVDDTHDILGAELSTAKHKDGAWEEGGKGHLSDDSSSLTRVMRGVSDDPEAYAALYEAEKAKSAQVIGDLPADAGRPDHDRTGPTDRSGSALGTLDAIRSDILLDERDDKKEWADKTGELVSSGGGLATGYIPVVGDVAGSLVDLGVSNWSDGVKEEAVDKANSEASSSHDANLNQGTQMVIGWAEHNGLDPKSELANEVNTSLRDGHNRGYDEAMIALGRHGSAE</sequence>
<gene>
    <name evidence="3" type="ORF">GCM10018781_00200</name>
</gene>
<evidence type="ECO:0000256" key="1">
    <source>
        <dbReference type="SAM" id="MobiDB-lite"/>
    </source>
</evidence>
<feature type="compositionally biased region" description="Basic and acidic residues" evidence="1">
    <location>
        <begin position="567"/>
        <end position="576"/>
    </location>
</feature>
<dbReference type="Pfam" id="PF20211">
    <property type="entry name" value="DUF6571"/>
    <property type="match status" value="1"/>
</dbReference>
<proteinExistence type="predicted"/>
<evidence type="ECO:0000259" key="2">
    <source>
        <dbReference type="Pfam" id="PF20211"/>
    </source>
</evidence>
<dbReference type="AlphaFoldDB" id="A0A919KJ78"/>
<feature type="region of interest" description="Disordered" evidence="1">
    <location>
        <begin position="509"/>
        <end position="528"/>
    </location>
</feature>
<keyword evidence="4" id="KW-1185">Reference proteome</keyword>
<comment type="caution">
    <text evidence="3">The sequence shown here is derived from an EMBL/GenBank/DDBJ whole genome shotgun (WGS) entry which is preliminary data.</text>
</comment>
<evidence type="ECO:0000313" key="3">
    <source>
        <dbReference type="EMBL" id="GHH58580.1"/>
    </source>
</evidence>
<name>A0A919KJ78_9ACTN</name>
<dbReference type="Proteomes" id="UP000617734">
    <property type="component" value="Unassembled WGS sequence"/>
</dbReference>
<protein>
    <recommendedName>
        <fullName evidence="2">DUF6571 domain-containing protein</fullName>
    </recommendedName>
</protein>
<dbReference type="RefSeq" id="WP_190208657.1">
    <property type="nucleotide sequence ID" value="NZ_BNBO01000001.1"/>
</dbReference>
<dbReference type="EMBL" id="BNBO01000001">
    <property type="protein sequence ID" value="GHH58580.1"/>
    <property type="molecule type" value="Genomic_DNA"/>
</dbReference>
<evidence type="ECO:0000313" key="4">
    <source>
        <dbReference type="Proteomes" id="UP000617734"/>
    </source>
</evidence>
<accession>A0A919KJ78</accession>
<feature type="compositionally biased region" description="Basic and acidic residues" evidence="1">
    <location>
        <begin position="509"/>
        <end position="525"/>
    </location>
</feature>
<dbReference type="InterPro" id="IPR046701">
    <property type="entry name" value="DUF6571"/>
</dbReference>
<reference evidence="3" key="1">
    <citation type="journal article" date="2014" name="Int. J. Syst. Evol. Microbiol.">
        <title>Complete genome sequence of Corynebacterium casei LMG S-19264T (=DSM 44701T), isolated from a smear-ripened cheese.</title>
        <authorList>
            <consortium name="US DOE Joint Genome Institute (JGI-PGF)"/>
            <person name="Walter F."/>
            <person name="Albersmeier A."/>
            <person name="Kalinowski J."/>
            <person name="Ruckert C."/>
        </authorList>
    </citation>
    <scope>NUCLEOTIDE SEQUENCE</scope>
    <source>
        <strain evidence="3">JCM 4646</strain>
    </source>
</reference>